<accession>A0A2I1GYF2</accession>
<comment type="caution">
    <text evidence="2">The sequence shown here is derived from an EMBL/GenBank/DDBJ whole genome shotgun (WGS) entry which is preliminary data.</text>
</comment>
<dbReference type="Proteomes" id="UP000234323">
    <property type="component" value="Unassembled WGS sequence"/>
</dbReference>
<gene>
    <name evidence="2" type="ORF">RhiirA4_468820</name>
</gene>
<dbReference type="EMBL" id="LLXI01001058">
    <property type="protein sequence ID" value="PKY51653.1"/>
    <property type="molecule type" value="Genomic_DNA"/>
</dbReference>
<feature type="region of interest" description="Disordered" evidence="1">
    <location>
        <begin position="86"/>
        <end position="149"/>
    </location>
</feature>
<organism evidence="2 3">
    <name type="scientific">Rhizophagus irregularis</name>
    <dbReference type="NCBI Taxonomy" id="588596"/>
    <lineage>
        <taxon>Eukaryota</taxon>
        <taxon>Fungi</taxon>
        <taxon>Fungi incertae sedis</taxon>
        <taxon>Mucoromycota</taxon>
        <taxon>Glomeromycotina</taxon>
        <taxon>Glomeromycetes</taxon>
        <taxon>Glomerales</taxon>
        <taxon>Glomeraceae</taxon>
        <taxon>Rhizophagus</taxon>
    </lineage>
</organism>
<evidence type="ECO:0000313" key="3">
    <source>
        <dbReference type="Proteomes" id="UP000234323"/>
    </source>
</evidence>
<reference evidence="2 3" key="1">
    <citation type="submission" date="2015-10" db="EMBL/GenBank/DDBJ databases">
        <title>Genome analyses suggest a sexual origin of heterokaryosis in a supposedly ancient asexual fungus.</title>
        <authorList>
            <person name="Ropars J."/>
            <person name="Sedzielewska K."/>
            <person name="Noel J."/>
            <person name="Charron P."/>
            <person name="Farinelli L."/>
            <person name="Marton T."/>
            <person name="Kruger M."/>
            <person name="Pelin A."/>
            <person name="Brachmann A."/>
            <person name="Corradi N."/>
        </authorList>
    </citation>
    <scope>NUCLEOTIDE SEQUENCE [LARGE SCALE GENOMIC DNA]</scope>
    <source>
        <strain evidence="2 3">A4</strain>
    </source>
</reference>
<evidence type="ECO:0000256" key="1">
    <source>
        <dbReference type="SAM" id="MobiDB-lite"/>
    </source>
</evidence>
<feature type="compositionally biased region" description="Low complexity" evidence="1">
    <location>
        <begin position="117"/>
        <end position="130"/>
    </location>
</feature>
<name>A0A2I1GYF2_9GLOM</name>
<feature type="compositionally biased region" description="Low complexity" evidence="1">
    <location>
        <begin position="100"/>
        <end position="110"/>
    </location>
</feature>
<sequence>MCKLFQKELWITFQDISKAIDSISIDGLELALKCQGNFCTCWFSHWVQLPHQHKSHLLPETGHVQPSDYMSIRYMECAFHDIDQNDSKDYGHDSDDNYISESSEMLESSEYTAQKMNENTSTSSSEYSSSVRQDGYTSPTPHPLNDSFTDENIVITNISLREPSSSSALESL</sequence>
<feature type="compositionally biased region" description="Basic and acidic residues" evidence="1">
    <location>
        <begin position="86"/>
        <end position="95"/>
    </location>
</feature>
<protein>
    <submittedName>
        <fullName evidence="2">Uncharacterized protein</fullName>
    </submittedName>
</protein>
<proteinExistence type="predicted"/>
<evidence type="ECO:0000313" key="2">
    <source>
        <dbReference type="EMBL" id="PKY51653.1"/>
    </source>
</evidence>
<dbReference type="AlphaFoldDB" id="A0A2I1GYF2"/>
<keyword evidence="3" id="KW-1185">Reference proteome</keyword>